<proteinExistence type="predicted"/>
<organism evidence="1 2">
    <name type="scientific">Lysobacter brunescens</name>
    <dbReference type="NCBI Taxonomy" id="262323"/>
    <lineage>
        <taxon>Bacteria</taxon>
        <taxon>Pseudomonadati</taxon>
        <taxon>Pseudomonadota</taxon>
        <taxon>Gammaproteobacteria</taxon>
        <taxon>Lysobacterales</taxon>
        <taxon>Lysobacteraceae</taxon>
        <taxon>Lysobacter</taxon>
    </lineage>
</organism>
<reference evidence="2" key="1">
    <citation type="journal article" date="2019" name="Int. J. Syst. Evol. Microbiol.">
        <title>The Global Catalogue of Microorganisms (GCM) 10K type strain sequencing project: providing services to taxonomists for standard genome sequencing and annotation.</title>
        <authorList>
            <consortium name="The Broad Institute Genomics Platform"/>
            <consortium name="The Broad Institute Genome Sequencing Center for Infectious Disease"/>
            <person name="Wu L."/>
            <person name="Ma J."/>
        </authorList>
    </citation>
    <scope>NUCLEOTIDE SEQUENCE [LARGE SCALE GENOMIC DNA]</scope>
    <source>
        <strain evidence="2">CCUG 55585</strain>
    </source>
</reference>
<protein>
    <submittedName>
        <fullName evidence="1">Uncharacterized protein</fullName>
    </submittedName>
</protein>
<sequence>MATPLHVVRPDILPAASSRLADPDRAIRIGASGLALSSLILTTISSTAPYCHVGLTHGPHIRHEHIQDNAFHMNEKLRHDSAPVHDGQES</sequence>
<dbReference type="Proteomes" id="UP001597110">
    <property type="component" value="Unassembled WGS sequence"/>
</dbReference>
<gene>
    <name evidence="1" type="ORF">ACFQ0E_15670</name>
</gene>
<keyword evidence="2" id="KW-1185">Reference proteome</keyword>
<dbReference type="RefSeq" id="WP_386825387.1">
    <property type="nucleotide sequence ID" value="NZ_JBHTIF010000003.1"/>
</dbReference>
<name>A0ABW2YGK9_9GAMM</name>
<evidence type="ECO:0000313" key="2">
    <source>
        <dbReference type="Proteomes" id="UP001597110"/>
    </source>
</evidence>
<dbReference type="EMBL" id="JBHTIF010000003">
    <property type="protein sequence ID" value="MFD0727033.1"/>
    <property type="molecule type" value="Genomic_DNA"/>
</dbReference>
<accession>A0ABW2YGK9</accession>
<comment type="caution">
    <text evidence="1">The sequence shown here is derived from an EMBL/GenBank/DDBJ whole genome shotgun (WGS) entry which is preliminary data.</text>
</comment>
<evidence type="ECO:0000313" key="1">
    <source>
        <dbReference type="EMBL" id="MFD0727033.1"/>
    </source>
</evidence>